<proteinExistence type="predicted"/>
<keyword evidence="1" id="KW-1133">Transmembrane helix</keyword>
<dbReference type="EMBL" id="JADQTO010000008">
    <property type="protein sequence ID" value="MBG0563665.1"/>
    <property type="molecule type" value="Genomic_DNA"/>
</dbReference>
<reference evidence="2" key="1">
    <citation type="submission" date="2020-11" db="EMBL/GenBank/DDBJ databases">
        <title>Isolation and identification of active actinomycetes.</title>
        <authorList>
            <person name="Sun X."/>
        </authorList>
    </citation>
    <scope>NUCLEOTIDE SEQUENCE</scope>
    <source>
        <strain evidence="2">NEAU-A11</strain>
    </source>
</reference>
<accession>A0A931CEY3</accession>
<evidence type="ECO:0000313" key="3">
    <source>
        <dbReference type="Proteomes" id="UP000598146"/>
    </source>
</evidence>
<comment type="caution">
    <text evidence="2">The sequence shown here is derived from an EMBL/GenBank/DDBJ whole genome shotgun (WGS) entry which is preliminary data.</text>
</comment>
<name>A0A931CEY3_9ACTN</name>
<evidence type="ECO:0000313" key="2">
    <source>
        <dbReference type="EMBL" id="MBG0563665.1"/>
    </source>
</evidence>
<feature type="transmembrane region" description="Helical" evidence="1">
    <location>
        <begin position="20"/>
        <end position="37"/>
    </location>
</feature>
<gene>
    <name evidence="2" type="ORF">I4J89_19660</name>
</gene>
<keyword evidence="1" id="KW-0472">Membrane</keyword>
<feature type="transmembrane region" description="Helical" evidence="1">
    <location>
        <begin position="43"/>
        <end position="61"/>
    </location>
</feature>
<keyword evidence="3" id="KW-1185">Reference proteome</keyword>
<keyword evidence="1" id="KW-0812">Transmembrane</keyword>
<dbReference type="AlphaFoldDB" id="A0A931CEY3"/>
<organism evidence="2 3">
    <name type="scientific">Actinoplanes aureus</name>
    <dbReference type="NCBI Taxonomy" id="2792083"/>
    <lineage>
        <taxon>Bacteria</taxon>
        <taxon>Bacillati</taxon>
        <taxon>Actinomycetota</taxon>
        <taxon>Actinomycetes</taxon>
        <taxon>Micromonosporales</taxon>
        <taxon>Micromonosporaceae</taxon>
        <taxon>Actinoplanes</taxon>
    </lineage>
</organism>
<protein>
    <recommendedName>
        <fullName evidence="4">PH domain-containing protein</fullName>
    </recommendedName>
</protein>
<dbReference type="RefSeq" id="WP_196415433.1">
    <property type="nucleotide sequence ID" value="NZ_JADQTO010000008.1"/>
</dbReference>
<dbReference type="Proteomes" id="UP000598146">
    <property type="component" value="Unassembled WGS sequence"/>
</dbReference>
<sequence length="167" mass="18006">MTDHAVIEVPTVRTDNRMQWVLLVVLVLNLLVTAARMSLPVALGAGALAVAGVITAVVLQFRTSKGRPPVRVTPGYLQLPDSETSTVEIAWADIAGFRIRRRQLLPHLEVEPVDPARLRPAPDPWQRAAGTRGDRYRLSVALGGDAASRARLRAELAARTRPGAGPA</sequence>
<evidence type="ECO:0000256" key="1">
    <source>
        <dbReference type="SAM" id="Phobius"/>
    </source>
</evidence>
<evidence type="ECO:0008006" key="4">
    <source>
        <dbReference type="Google" id="ProtNLM"/>
    </source>
</evidence>